<dbReference type="InterPro" id="IPR051204">
    <property type="entry name" value="ABC_transp_perm/SBD"/>
</dbReference>
<evidence type="ECO:0000256" key="8">
    <source>
        <dbReference type="RuleBase" id="RU363032"/>
    </source>
</evidence>
<reference evidence="10 11" key="1">
    <citation type="submission" date="2016-10" db="EMBL/GenBank/DDBJ databases">
        <authorList>
            <person name="de Groot N.N."/>
        </authorList>
    </citation>
    <scope>NUCLEOTIDE SEQUENCE [LARGE SCALE GENOMIC DNA]</scope>
    <source>
        <strain evidence="10 11">CGMCC 1.3442</strain>
    </source>
</reference>
<dbReference type="STRING" id="237069.SAMN05216498_2912"/>
<comment type="subcellular location">
    <subcellularLocation>
        <location evidence="1 8">Cell membrane</location>
        <topology evidence="1 8">Multi-pass membrane protein</topology>
    </subcellularLocation>
</comment>
<evidence type="ECO:0000259" key="9">
    <source>
        <dbReference type="PROSITE" id="PS50928"/>
    </source>
</evidence>
<evidence type="ECO:0000256" key="2">
    <source>
        <dbReference type="ARBA" id="ARBA00007069"/>
    </source>
</evidence>
<keyword evidence="3 8" id="KW-0813">Transport</keyword>
<proteinExistence type="inferred from homology"/>
<dbReference type="GO" id="GO:0006865">
    <property type="term" value="P:amino acid transport"/>
    <property type="evidence" value="ECO:0007669"/>
    <property type="project" value="UniProtKB-KW"/>
</dbReference>
<evidence type="ECO:0000256" key="6">
    <source>
        <dbReference type="ARBA" id="ARBA00022989"/>
    </source>
</evidence>
<dbReference type="Pfam" id="PF00528">
    <property type="entry name" value="BPD_transp_1"/>
    <property type="match status" value="1"/>
</dbReference>
<dbReference type="PROSITE" id="PS50928">
    <property type="entry name" value="ABC_TM1"/>
    <property type="match status" value="1"/>
</dbReference>
<accession>A0A1H0DK97</accession>
<dbReference type="PANTHER" id="PTHR30177">
    <property type="entry name" value="GLYCINE BETAINE/L-PROLINE TRANSPORT SYSTEM PERMEASE PROTEIN PROW"/>
    <property type="match status" value="1"/>
</dbReference>
<feature type="transmembrane region" description="Helical" evidence="8">
    <location>
        <begin position="208"/>
        <end position="227"/>
    </location>
</feature>
<sequence length="242" mass="26565">MNSQKVITWTVRVFIYFLVIAFFYWTIKNQYFSYIFENIEQFKVLVIEHLQIVGLSSAMAILVSIPSAILVTRPKFKRLEGIVSTVANFGYTIPNMAILALMMGVLGIGFKTAVFALFLYSILPIYRNTVAGIHSVNPNLIDAAKGIGFKPHQILFRVELPNAAYAIIAGVRTAVVINIGATALAYLIGGGGLGNWIFMGIKVFDDSILLSGAVTVTLLAVITDYLLRGVERLVVPKGTKRS</sequence>
<dbReference type="SUPFAM" id="SSF161098">
    <property type="entry name" value="MetI-like"/>
    <property type="match status" value="1"/>
</dbReference>
<feature type="transmembrane region" description="Helical" evidence="8">
    <location>
        <begin position="96"/>
        <end position="120"/>
    </location>
</feature>
<dbReference type="Gene3D" id="1.10.3720.10">
    <property type="entry name" value="MetI-like"/>
    <property type="match status" value="1"/>
</dbReference>
<keyword evidence="6 8" id="KW-1133">Transmembrane helix</keyword>
<keyword evidence="5" id="KW-0029">Amino-acid transport</keyword>
<dbReference type="OrthoDB" id="9801163at2"/>
<dbReference type="RefSeq" id="WP_093857314.1">
    <property type="nucleotide sequence ID" value="NZ_BJVZ01000004.1"/>
</dbReference>
<protein>
    <submittedName>
        <fullName evidence="10">Osmoprotectant transport system permease protein</fullName>
    </submittedName>
</protein>
<keyword evidence="4 8" id="KW-0812">Transmembrane</keyword>
<dbReference type="GO" id="GO:0031460">
    <property type="term" value="P:glycine betaine transport"/>
    <property type="evidence" value="ECO:0007669"/>
    <property type="project" value="TreeGrafter"/>
</dbReference>
<dbReference type="GO" id="GO:0005886">
    <property type="term" value="C:plasma membrane"/>
    <property type="evidence" value="ECO:0007669"/>
    <property type="project" value="UniProtKB-SubCell"/>
</dbReference>
<feature type="transmembrane region" description="Helical" evidence="8">
    <location>
        <begin position="163"/>
        <end position="188"/>
    </location>
</feature>
<feature type="transmembrane region" description="Helical" evidence="8">
    <location>
        <begin position="46"/>
        <end position="69"/>
    </location>
</feature>
<dbReference type="GO" id="GO:0055085">
    <property type="term" value="P:transmembrane transport"/>
    <property type="evidence" value="ECO:0007669"/>
    <property type="project" value="InterPro"/>
</dbReference>
<keyword evidence="11" id="KW-1185">Reference proteome</keyword>
<organism evidence="10 11">
    <name type="scientific">Tenuibacillus multivorans</name>
    <dbReference type="NCBI Taxonomy" id="237069"/>
    <lineage>
        <taxon>Bacteria</taxon>
        <taxon>Bacillati</taxon>
        <taxon>Bacillota</taxon>
        <taxon>Bacilli</taxon>
        <taxon>Bacillales</taxon>
        <taxon>Bacillaceae</taxon>
        <taxon>Tenuibacillus</taxon>
    </lineage>
</organism>
<gene>
    <name evidence="10" type="ORF">SAMN05216498_2912</name>
</gene>
<evidence type="ECO:0000256" key="7">
    <source>
        <dbReference type="ARBA" id="ARBA00023136"/>
    </source>
</evidence>
<evidence type="ECO:0000313" key="10">
    <source>
        <dbReference type="EMBL" id="SDN70677.1"/>
    </source>
</evidence>
<evidence type="ECO:0000256" key="5">
    <source>
        <dbReference type="ARBA" id="ARBA00022970"/>
    </source>
</evidence>
<dbReference type="InterPro" id="IPR000515">
    <property type="entry name" value="MetI-like"/>
</dbReference>
<dbReference type="Proteomes" id="UP000199334">
    <property type="component" value="Unassembled WGS sequence"/>
</dbReference>
<dbReference type="FunFam" id="1.10.3720.10:FF:000001">
    <property type="entry name" value="Glycine betaine ABC transporter, permease"/>
    <property type="match status" value="1"/>
</dbReference>
<feature type="transmembrane region" description="Helical" evidence="8">
    <location>
        <begin position="6"/>
        <end position="25"/>
    </location>
</feature>
<evidence type="ECO:0000256" key="1">
    <source>
        <dbReference type="ARBA" id="ARBA00004651"/>
    </source>
</evidence>
<evidence type="ECO:0000313" key="11">
    <source>
        <dbReference type="Proteomes" id="UP000199334"/>
    </source>
</evidence>
<evidence type="ECO:0000256" key="3">
    <source>
        <dbReference type="ARBA" id="ARBA00022448"/>
    </source>
</evidence>
<dbReference type="CDD" id="cd06261">
    <property type="entry name" value="TM_PBP2"/>
    <property type="match status" value="1"/>
</dbReference>
<dbReference type="AlphaFoldDB" id="A0A1H0DK97"/>
<comment type="similarity">
    <text evidence="2">Belongs to the binding-protein-dependent transport system permease family. CysTW subfamily.</text>
</comment>
<dbReference type="PANTHER" id="PTHR30177:SF4">
    <property type="entry name" value="OSMOPROTECTANT IMPORT PERMEASE PROTEIN OSMW"/>
    <property type="match status" value="1"/>
</dbReference>
<dbReference type="EMBL" id="FNIG01000007">
    <property type="protein sequence ID" value="SDN70677.1"/>
    <property type="molecule type" value="Genomic_DNA"/>
</dbReference>
<evidence type="ECO:0000256" key="4">
    <source>
        <dbReference type="ARBA" id="ARBA00022692"/>
    </source>
</evidence>
<feature type="domain" description="ABC transmembrane type-1" evidence="9">
    <location>
        <begin position="46"/>
        <end position="227"/>
    </location>
</feature>
<dbReference type="InterPro" id="IPR035906">
    <property type="entry name" value="MetI-like_sf"/>
</dbReference>
<keyword evidence="7 8" id="KW-0472">Membrane</keyword>
<name>A0A1H0DK97_9BACI</name>